<dbReference type="InParanoid" id="A0A7N2R1A0"/>
<reference evidence="1" key="2">
    <citation type="submission" date="2021-01" db="UniProtKB">
        <authorList>
            <consortium name="EnsemblPlants"/>
        </authorList>
    </citation>
    <scope>IDENTIFICATION</scope>
</reference>
<keyword evidence="2" id="KW-1185">Reference proteome</keyword>
<dbReference type="EMBL" id="LRBV02000003">
    <property type="status" value="NOT_ANNOTATED_CDS"/>
    <property type="molecule type" value="Genomic_DNA"/>
</dbReference>
<organism evidence="1 2">
    <name type="scientific">Quercus lobata</name>
    <name type="common">Valley oak</name>
    <dbReference type="NCBI Taxonomy" id="97700"/>
    <lineage>
        <taxon>Eukaryota</taxon>
        <taxon>Viridiplantae</taxon>
        <taxon>Streptophyta</taxon>
        <taxon>Embryophyta</taxon>
        <taxon>Tracheophyta</taxon>
        <taxon>Spermatophyta</taxon>
        <taxon>Magnoliopsida</taxon>
        <taxon>eudicotyledons</taxon>
        <taxon>Gunneridae</taxon>
        <taxon>Pentapetalae</taxon>
        <taxon>rosids</taxon>
        <taxon>fabids</taxon>
        <taxon>Fagales</taxon>
        <taxon>Fagaceae</taxon>
        <taxon>Quercus</taxon>
    </lineage>
</organism>
<dbReference type="Proteomes" id="UP000594261">
    <property type="component" value="Chromosome 3"/>
</dbReference>
<proteinExistence type="predicted"/>
<evidence type="ECO:0000313" key="2">
    <source>
        <dbReference type="Proteomes" id="UP000594261"/>
    </source>
</evidence>
<sequence length="140" mass="15356">MTVDEAYIGEKTIDARGNTSELSPMLSSLLIEGIAQNTNGSVYVPEQSAIRRLQILEMQRFAVAVDADFDAPARSKNEYDNSNEENKCVVENGKAEEAKKVKPKKPKVSVSDAAAKIDADDLSAFLINILVSMSFSAWER</sequence>
<dbReference type="EnsemblPlants" id="QL03p031232:mrna">
    <property type="protein sequence ID" value="QL03p031232:mrna"/>
    <property type="gene ID" value="QL03p031232"/>
</dbReference>
<name>A0A7N2R1A0_QUELO</name>
<dbReference type="AlphaFoldDB" id="A0A7N2R1A0"/>
<dbReference type="Gramene" id="QL03p031232:mrna">
    <property type="protein sequence ID" value="QL03p031232:mrna"/>
    <property type="gene ID" value="QL03p031232"/>
</dbReference>
<reference evidence="1 2" key="1">
    <citation type="journal article" date="2016" name="G3 (Bethesda)">
        <title>First Draft Assembly and Annotation of the Genome of a California Endemic Oak Quercus lobata Nee (Fagaceae).</title>
        <authorList>
            <person name="Sork V.L."/>
            <person name="Fitz-Gibbon S.T."/>
            <person name="Puiu D."/>
            <person name="Crepeau M."/>
            <person name="Gugger P.F."/>
            <person name="Sherman R."/>
            <person name="Stevens K."/>
            <person name="Langley C.H."/>
            <person name="Pellegrini M."/>
            <person name="Salzberg S.L."/>
        </authorList>
    </citation>
    <scope>NUCLEOTIDE SEQUENCE [LARGE SCALE GENOMIC DNA]</scope>
    <source>
        <strain evidence="1 2">cv. SW786</strain>
    </source>
</reference>
<accession>A0A7N2R1A0</accession>
<protein>
    <submittedName>
        <fullName evidence="1">Uncharacterized protein</fullName>
    </submittedName>
</protein>
<evidence type="ECO:0000313" key="1">
    <source>
        <dbReference type="EnsemblPlants" id="QL03p031232:mrna"/>
    </source>
</evidence>